<dbReference type="EMBL" id="CAJFCV020000006">
    <property type="protein sequence ID" value="CAG9131867.1"/>
    <property type="molecule type" value="Genomic_DNA"/>
</dbReference>
<dbReference type="Proteomes" id="UP000095284">
    <property type="component" value="Unplaced"/>
</dbReference>
<evidence type="ECO:0000313" key="3">
    <source>
        <dbReference type="Proteomes" id="UP000095284"/>
    </source>
</evidence>
<organism evidence="3 5">
    <name type="scientific">Bursaphelenchus xylophilus</name>
    <name type="common">Pinewood nematode worm</name>
    <name type="synonym">Aphelenchoides xylophilus</name>
    <dbReference type="NCBI Taxonomy" id="6326"/>
    <lineage>
        <taxon>Eukaryota</taxon>
        <taxon>Metazoa</taxon>
        <taxon>Ecdysozoa</taxon>
        <taxon>Nematoda</taxon>
        <taxon>Chromadorea</taxon>
        <taxon>Rhabditida</taxon>
        <taxon>Tylenchina</taxon>
        <taxon>Tylenchomorpha</taxon>
        <taxon>Aphelenchoidea</taxon>
        <taxon>Aphelenchoididae</taxon>
        <taxon>Bursaphelenchus</taxon>
    </lineage>
</organism>
<evidence type="ECO:0000313" key="4">
    <source>
        <dbReference type="Proteomes" id="UP000659654"/>
    </source>
</evidence>
<keyword evidence="4" id="KW-1185">Reference proteome</keyword>
<dbReference type="OrthoDB" id="10369957at2759"/>
<sequence length="739" mass="83403">MGSIPDYARSFRDAIHRAKRAITVDIQQHKKVSYHSELAECLEFLRYFFESSKNEQQRQIQRQCAILHLCAELAVISYPVQDESAMLPIRKYIAYIVRNLTCAQFDAKMQLVHNSPFMECIDGFIKRSISLIKPWCDVLINMTYYPPTQQRPGAASIRILSDRMNNIIEAIIRINRERQHPLTRPSSLGSVSSNGSSMSSEEYERAFTAAFAVLWNILLLAPVNRRRICLDETLVKIILETSTPEKCRTALGPPITSVLSLITEPPYVHNFSPRALRRINEVLAPLIQVNQPKEILTNVLKSMYFCVQYSTEHQVTVSIYRRYMEQMERDLVLIGRNMEMTRETRGHWIYACEFVQKLRLYSVEYCGALSTPSSSINSTLFDSPSPSSSEENVDFTPPSPSSHPHQSPSCSRRYDERYTESTPKSAKARSALRKRESPSARKAVHFQRQPMGTRVLTDKPIFNSQEVYARPNKHLMNILNRQPPTDSEPSDFYSSVETTSTGLSNNEIAARMRHARVMQLSDSSNMTTTTASSPFDDSSLNVYENHQFFMKGSGYSDYNDGETSDSAMVHTTSSSSNGSSTKSNSTLDHSHFNSTLKAPADPTQDTVGYYENEEVIQSAAENKENTPAEELDATIFMNSSEPRTDDLNTSICVERGSICPQVTSVSSFSVKSEDISPKSECNYKVKESDIEDSPSQCAQMLMDLDLSSTPKSIHTVATIRRTDQFLDPSRPDPTLESSS</sequence>
<dbReference type="InterPro" id="IPR011989">
    <property type="entry name" value="ARM-like"/>
</dbReference>
<protein>
    <submittedName>
        <fullName evidence="2">(pine wood nematode) hypothetical protein</fullName>
    </submittedName>
</protein>
<feature type="compositionally biased region" description="Low complexity" evidence="1">
    <location>
        <begin position="571"/>
        <end position="586"/>
    </location>
</feature>
<accession>A0A1I7SA72</accession>
<evidence type="ECO:0000313" key="5">
    <source>
        <dbReference type="WBParaSite" id="BXY_0991900.1"/>
    </source>
</evidence>
<dbReference type="WBParaSite" id="BXY_0991900.1">
    <property type="protein sequence ID" value="BXY_0991900.1"/>
    <property type="gene ID" value="BXY_0991900"/>
</dbReference>
<dbReference type="Gene3D" id="1.25.10.10">
    <property type="entry name" value="Leucine-rich Repeat Variant"/>
    <property type="match status" value="1"/>
</dbReference>
<dbReference type="Proteomes" id="UP000582659">
    <property type="component" value="Unassembled WGS sequence"/>
</dbReference>
<feature type="region of interest" description="Disordered" evidence="1">
    <location>
        <begin position="719"/>
        <end position="739"/>
    </location>
</feature>
<dbReference type="Proteomes" id="UP000659654">
    <property type="component" value="Unassembled WGS sequence"/>
</dbReference>
<evidence type="ECO:0000256" key="1">
    <source>
        <dbReference type="SAM" id="MobiDB-lite"/>
    </source>
</evidence>
<dbReference type="EMBL" id="CAJFDI010000006">
    <property type="protein sequence ID" value="CAD5235454.1"/>
    <property type="molecule type" value="Genomic_DNA"/>
</dbReference>
<name>A0A1I7SA72_BURXY</name>
<dbReference type="AlphaFoldDB" id="A0A1I7SA72"/>
<reference evidence="5" key="1">
    <citation type="submission" date="2016-11" db="UniProtKB">
        <authorList>
            <consortium name="WormBaseParasite"/>
        </authorList>
    </citation>
    <scope>IDENTIFICATION</scope>
</reference>
<proteinExistence type="predicted"/>
<feature type="region of interest" description="Disordered" evidence="1">
    <location>
        <begin position="377"/>
        <end position="446"/>
    </location>
</feature>
<gene>
    <name evidence="2" type="ORF">BXYJ_LOCUS15545</name>
</gene>
<reference evidence="2" key="2">
    <citation type="submission" date="2020-09" db="EMBL/GenBank/DDBJ databases">
        <authorList>
            <person name="Kikuchi T."/>
        </authorList>
    </citation>
    <scope>NUCLEOTIDE SEQUENCE</scope>
    <source>
        <strain evidence="2">Ka4C1</strain>
    </source>
</reference>
<evidence type="ECO:0000313" key="2">
    <source>
        <dbReference type="EMBL" id="CAD5235454.1"/>
    </source>
</evidence>
<feature type="region of interest" description="Disordered" evidence="1">
    <location>
        <begin position="561"/>
        <end position="605"/>
    </location>
</feature>